<gene>
    <name evidence="1" type="ORF">UH38_19055</name>
</gene>
<protein>
    <submittedName>
        <fullName evidence="1">Uncharacterized protein</fullName>
    </submittedName>
</protein>
<evidence type="ECO:0000313" key="2">
    <source>
        <dbReference type="Proteomes" id="UP000032452"/>
    </source>
</evidence>
<accession>A0A0D8ZP53</accession>
<sequence>MKLKTVQLYKQLNDTVESDFNLLNDEITKLSEMLNDEDFDGDEVIECCEQIKELAKAIANGVESR</sequence>
<comment type="caution">
    <text evidence="1">The sequence shown here is derived from an EMBL/GenBank/DDBJ whole genome shotgun (WGS) entry which is preliminary data.</text>
</comment>
<proteinExistence type="predicted"/>
<dbReference type="AlphaFoldDB" id="A0A0D8ZP53"/>
<evidence type="ECO:0000313" key="1">
    <source>
        <dbReference type="EMBL" id="KJH70249.1"/>
    </source>
</evidence>
<keyword evidence="2" id="KW-1185">Reference proteome</keyword>
<name>A0A0D8ZP53_9CYAN</name>
<dbReference type="STRING" id="1618023.UH38_19055"/>
<dbReference type="RefSeq" id="WP_045056271.1">
    <property type="nucleotide sequence ID" value="NZ_CAWMDP010000018.1"/>
</dbReference>
<reference evidence="1 2" key="1">
    <citation type="submission" date="2015-02" db="EMBL/GenBank/DDBJ databases">
        <title>Draft genome of a novel marine cyanobacterium (Chroococcales) isolated from South Atlantic Ocean.</title>
        <authorList>
            <person name="Rigonato J."/>
            <person name="Alvarenga D.O."/>
            <person name="Branco L.H."/>
            <person name="Varani A.M."/>
            <person name="Brandini F.P."/>
            <person name="Fiore M.F."/>
        </authorList>
    </citation>
    <scope>NUCLEOTIDE SEQUENCE [LARGE SCALE GENOMIC DNA]</scope>
    <source>
        <strain evidence="1 2">CENA595</strain>
    </source>
</reference>
<dbReference type="EMBL" id="JYON01000025">
    <property type="protein sequence ID" value="KJH70249.1"/>
    <property type="molecule type" value="Genomic_DNA"/>
</dbReference>
<organism evidence="1 2">
    <name type="scientific">Aliterella atlantica CENA595</name>
    <dbReference type="NCBI Taxonomy" id="1618023"/>
    <lineage>
        <taxon>Bacteria</taxon>
        <taxon>Bacillati</taxon>
        <taxon>Cyanobacteriota</taxon>
        <taxon>Cyanophyceae</taxon>
        <taxon>Chroococcidiopsidales</taxon>
        <taxon>Aliterellaceae</taxon>
        <taxon>Aliterella</taxon>
    </lineage>
</organism>
<dbReference type="Proteomes" id="UP000032452">
    <property type="component" value="Unassembled WGS sequence"/>
</dbReference>